<accession>A0A5B9QNW1</accession>
<evidence type="ECO:0000313" key="2">
    <source>
        <dbReference type="Proteomes" id="UP000325286"/>
    </source>
</evidence>
<reference evidence="1 2" key="1">
    <citation type="submission" date="2019-08" db="EMBL/GenBank/DDBJ databases">
        <title>Deep-cultivation of Planctomycetes and their phenomic and genomic characterization uncovers novel biology.</title>
        <authorList>
            <person name="Wiegand S."/>
            <person name="Jogler M."/>
            <person name="Boedeker C."/>
            <person name="Pinto D."/>
            <person name="Vollmers J."/>
            <person name="Rivas-Marin E."/>
            <person name="Kohn T."/>
            <person name="Peeters S.H."/>
            <person name="Heuer A."/>
            <person name="Rast P."/>
            <person name="Oberbeckmann S."/>
            <person name="Bunk B."/>
            <person name="Jeske O."/>
            <person name="Meyerdierks A."/>
            <person name="Storesund J.E."/>
            <person name="Kallscheuer N."/>
            <person name="Luecker S."/>
            <person name="Lage O.M."/>
            <person name="Pohl T."/>
            <person name="Merkel B.J."/>
            <person name="Hornburger P."/>
            <person name="Mueller R.-W."/>
            <person name="Bruemmer F."/>
            <person name="Labrenz M."/>
            <person name="Spormann A.M."/>
            <person name="Op den Camp H."/>
            <person name="Overmann J."/>
            <person name="Amann R."/>
            <person name="Jetten M.S.M."/>
            <person name="Mascher T."/>
            <person name="Medema M.H."/>
            <person name="Devos D.P."/>
            <person name="Kaster A.-K."/>
            <person name="Ovreas L."/>
            <person name="Rohde M."/>
            <person name="Galperin M.Y."/>
            <person name="Jogler C."/>
        </authorList>
    </citation>
    <scope>NUCLEOTIDE SEQUENCE [LARGE SCALE GENOMIC DNA]</scope>
    <source>
        <strain evidence="1 2">UC8</strain>
    </source>
</reference>
<organism evidence="1 2">
    <name type="scientific">Roseimaritima ulvae</name>
    <dbReference type="NCBI Taxonomy" id="980254"/>
    <lineage>
        <taxon>Bacteria</taxon>
        <taxon>Pseudomonadati</taxon>
        <taxon>Planctomycetota</taxon>
        <taxon>Planctomycetia</taxon>
        <taxon>Pirellulales</taxon>
        <taxon>Pirellulaceae</taxon>
        <taxon>Roseimaritima</taxon>
    </lineage>
</organism>
<dbReference type="OrthoDB" id="259639at2"/>
<keyword evidence="2" id="KW-1185">Reference proteome</keyword>
<dbReference type="RefSeq" id="WP_068130622.1">
    <property type="nucleotide sequence ID" value="NZ_CP042914.1"/>
</dbReference>
<proteinExistence type="predicted"/>
<sequence>MDHAANTTGQQQFACAGFSVCATVDEPPTELTEPTTGSVYMTAKGPANNGNVSLKADGRVSSSVAQSHIDVIAGGVVVDAGDEGKVGMRVGSAPMMQHVELQGNGGNILLQNGQLPLAPKIEVTPDSIVLSVGANKITIGPTGIAISGLEIKAKAAAAVNVEGLETTIKAGVAATLQAGASTTIKGGIVMIN</sequence>
<gene>
    <name evidence="1" type="ORF">UC8_26710</name>
</gene>
<dbReference type="KEGG" id="rul:UC8_26710"/>
<name>A0A5B9QNW1_9BACT</name>
<dbReference type="AlphaFoldDB" id="A0A5B9QNW1"/>
<dbReference type="EMBL" id="CP042914">
    <property type="protein sequence ID" value="QEG40654.1"/>
    <property type="molecule type" value="Genomic_DNA"/>
</dbReference>
<evidence type="ECO:0000313" key="1">
    <source>
        <dbReference type="EMBL" id="QEG40654.1"/>
    </source>
</evidence>
<dbReference type="Proteomes" id="UP000325286">
    <property type="component" value="Chromosome"/>
</dbReference>
<protein>
    <submittedName>
        <fullName evidence="1">Uncharacterized protein</fullName>
    </submittedName>
</protein>